<sequence>MMALIEVGVFHAQTGYISQILLDKVLEMLTTCIKYATKATLIIANVECDFVEFLQNISSTHVVKNY</sequence>
<comment type="caution">
    <text evidence="1">The sequence shown here is derived from an EMBL/GenBank/DDBJ whole genome shotgun (WGS) entry which is preliminary data.</text>
</comment>
<evidence type="ECO:0000313" key="2">
    <source>
        <dbReference type="Proteomes" id="UP000285405"/>
    </source>
</evidence>
<proteinExistence type="predicted"/>
<name>A0A420HHB9_9PEZI</name>
<evidence type="ECO:0000313" key="1">
    <source>
        <dbReference type="EMBL" id="RKF56759.1"/>
    </source>
</evidence>
<accession>A0A420HHB9</accession>
<gene>
    <name evidence="1" type="ORF">GcC1_194001</name>
</gene>
<protein>
    <submittedName>
        <fullName evidence="1">Uncharacterized protein</fullName>
    </submittedName>
</protein>
<reference evidence="1 2" key="1">
    <citation type="journal article" date="2018" name="BMC Genomics">
        <title>Comparative genome analyses reveal sequence features reflecting distinct modes of host-adaptation between dicot and monocot powdery mildew.</title>
        <authorList>
            <person name="Wu Y."/>
            <person name="Ma X."/>
            <person name="Pan Z."/>
            <person name="Kale S.D."/>
            <person name="Song Y."/>
            <person name="King H."/>
            <person name="Zhang Q."/>
            <person name="Presley C."/>
            <person name="Deng X."/>
            <person name="Wei C.I."/>
            <person name="Xiao S."/>
        </authorList>
    </citation>
    <scope>NUCLEOTIDE SEQUENCE [LARGE SCALE GENOMIC DNA]</scope>
    <source>
        <strain evidence="1">UCSC1</strain>
    </source>
</reference>
<dbReference type="Proteomes" id="UP000285405">
    <property type="component" value="Unassembled WGS sequence"/>
</dbReference>
<organism evidence="1 2">
    <name type="scientific">Golovinomyces cichoracearum</name>
    <dbReference type="NCBI Taxonomy" id="62708"/>
    <lineage>
        <taxon>Eukaryota</taxon>
        <taxon>Fungi</taxon>
        <taxon>Dikarya</taxon>
        <taxon>Ascomycota</taxon>
        <taxon>Pezizomycotina</taxon>
        <taxon>Leotiomycetes</taxon>
        <taxon>Erysiphales</taxon>
        <taxon>Erysiphaceae</taxon>
        <taxon>Golovinomyces</taxon>
    </lineage>
</organism>
<dbReference type="EMBL" id="MCBR01019430">
    <property type="protein sequence ID" value="RKF56759.1"/>
    <property type="molecule type" value="Genomic_DNA"/>
</dbReference>
<dbReference type="AlphaFoldDB" id="A0A420HHB9"/>